<keyword evidence="1" id="KW-0472">Membrane</keyword>
<name>A0A5B9D928_9ARCH</name>
<evidence type="ECO:0000256" key="1">
    <source>
        <dbReference type="SAM" id="Phobius"/>
    </source>
</evidence>
<reference evidence="2 3" key="2">
    <citation type="journal article" date="2024" name="Int. J. Syst. Evol. Microbiol.">
        <title>Promethearchaeum syntrophicum gen. nov., sp. nov., an anaerobic, obligately syntrophic archaeon, the first isolate of the lineage 'Asgard' archaea, and proposal of the new archaeal phylum Promethearchaeota phyl. nov. and kingdom Promethearchaeati regn. nov.</title>
        <authorList>
            <person name="Imachi H."/>
            <person name="Nobu M.K."/>
            <person name="Kato S."/>
            <person name="Takaki Y."/>
            <person name="Miyazaki M."/>
            <person name="Miyata M."/>
            <person name="Ogawara M."/>
            <person name="Saito Y."/>
            <person name="Sakai S."/>
            <person name="Tahara Y.O."/>
            <person name="Takano Y."/>
            <person name="Tasumi E."/>
            <person name="Uematsu K."/>
            <person name="Yoshimura T."/>
            <person name="Itoh T."/>
            <person name="Ohkuma M."/>
            <person name="Takai K."/>
        </authorList>
    </citation>
    <scope>NUCLEOTIDE SEQUENCE [LARGE SCALE GENOMIC DNA]</scope>
    <source>
        <strain evidence="2 3">MK-D1</strain>
    </source>
</reference>
<dbReference type="RefSeq" id="WP_147662479.1">
    <property type="nucleotide sequence ID" value="NZ_CP042905.2"/>
</dbReference>
<accession>A0A5B9D928</accession>
<dbReference type="GeneID" id="41329393"/>
<evidence type="ECO:0000313" key="3">
    <source>
        <dbReference type="Proteomes" id="UP000321408"/>
    </source>
</evidence>
<feature type="transmembrane region" description="Helical" evidence="1">
    <location>
        <begin position="39"/>
        <end position="56"/>
    </location>
</feature>
<protein>
    <submittedName>
        <fullName evidence="2">Uncharacterized protein</fullName>
    </submittedName>
</protein>
<dbReference type="AlphaFoldDB" id="A0A5B9D928"/>
<proteinExistence type="predicted"/>
<dbReference type="Proteomes" id="UP000321408">
    <property type="component" value="Chromosome"/>
</dbReference>
<keyword evidence="3" id="KW-1185">Reference proteome</keyword>
<keyword evidence="1" id="KW-0812">Transmembrane</keyword>
<gene>
    <name evidence="2" type="ORF">DSAG12_01399</name>
</gene>
<dbReference type="EMBL" id="CP042905">
    <property type="protein sequence ID" value="QEE15573.1"/>
    <property type="molecule type" value="Genomic_DNA"/>
</dbReference>
<dbReference type="KEGG" id="psyt:DSAG12_01399"/>
<feature type="transmembrane region" description="Helical" evidence="1">
    <location>
        <begin position="98"/>
        <end position="126"/>
    </location>
</feature>
<evidence type="ECO:0000313" key="2">
    <source>
        <dbReference type="EMBL" id="QEE15573.1"/>
    </source>
</evidence>
<feature type="transmembrane region" description="Helical" evidence="1">
    <location>
        <begin position="61"/>
        <end position="78"/>
    </location>
</feature>
<organism evidence="2 3">
    <name type="scientific">Promethearchaeum syntrophicum</name>
    <dbReference type="NCBI Taxonomy" id="2594042"/>
    <lineage>
        <taxon>Archaea</taxon>
        <taxon>Promethearchaeati</taxon>
        <taxon>Promethearchaeota</taxon>
        <taxon>Promethearchaeia</taxon>
        <taxon>Promethearchaeales</taxon>
        <taxon>Promethearchaeaceae</taxon>
        <taxon>Promethearchaeum</taxon>
    </lineage>
</organism>
<reference evidence="2 3" key="1">
    <citation type="journal article" date="2020" name="Nature">
        <title>Isolation of an archaeon at the prokaryote-eukaryote interface.</title>
        <authorList>
            <person name="Imachi H."/>
            <person name="Nobu M.K."/>
            <person name="Nakahara N."/>
            <person name="Morono Y."/>
            <person name="Ogawara M."/>
            <person name="Takaki Y."/>
            <person name="Takano Y."/>
            <person name="Uematsu K."/>
            <person name="Ikuta T."/>
            <person name="Ito M."/>
            <person name="Matsui Y."/>
            <person name="Miyazaki M."/>
            <person name="Murata K."/>
            <person name="Saito Y."/>
            <person name="Sakai S."/>
            <person name="Song C."/>
            <person name="Tasumi E."/>
            <person name="Yamanaka Y."/>
            <person name="Yamaguchi T."/>
            <person name="Kamagata Y."/>
            <person name="Tamaki H."/>
            <person name="Takai K."/>
        </authorList>
    </citation>
    <scope>NUCLEOTIDE SEQUENCE [LARGE SCALE GENOMIC DNA]</scope>
    <source>
        <strain evidence="2 3">MK-D1</strain>
    </source>
</reference>
<sequence length="146" mass="17393">MSNENKEENFISMSGSSKIKIKHMISHPNFFSDFRQTPMNWFLIILSLLILIFVMITDHWYFMIGIPIFIVLFIFLIISQGEWQRFKVYYPILDVAFYGLNIAGFIILCFYNIFFSLSVLFLILMFRIYLVNREKRIATAMKGLYP</sequence>
<keyword evidence="1" id="KW-1133">Transmembrane helix</keyword>